<evidence type="ECO:0008006" key="4">
    <source>
        <dbReference type="Google" id="ProtNLM"/>
    </source>
</evidence>
<dbReference type="AlphaFoldDB" id="A0A099KKY1"/>
<dbReference type="EMBL" id="JQEC01000044">
    <property type="protein sequence ID" value="KGJ90930.1"/>
    <property type="molecule type" value="Genomic_DNA"/>
</dbReference>
<sequence length="58" mass="6684">MKEDLAELKSELKSKLLYWHNLKSKKIKAAAIVLFIGVIALKIFTTVLTFDWLSELFS</sequence>
<evidence type="ECO:0000313" key="2">
    <source>
        <dbReference type="EMBL" id="KGJ90930.1"/>
    </source>
</evidence>
<dbReference type="PATRIC" id="fig|28229.3.peg.3256"/>
<evidence type="ECO:0000256" key="1">
    <source>
        <dbReference type="SAM" id="Phobius"/>
    </source>
</evidence>
<organism evidence="2 3">
    <name type="scientific">Colwellia psychrerythraea</name>
    <name type="common">Vibrio psychroerythus</name>
    <dbReference type="NCBI Taxonomy" id="28229"/>
    <lineage>
        <taxon>Bacteria</taxon>
        <taxon>Pseudomonadati</taxon>
        <taxon>Pseudomonadota</taxon>
        <taxon>Gammaproteobacteria</taxon>
        <taxon>Alteromonadales</taxon>
        <taxon>Colwelliaceae</taxon>
        <taxon>Colwellia</taxon>
    </lineage>
</organism>
<proteinExistence type="predicted"/>
<keyword evidence="1" id="KW-0472">Membrane</keyword>
<keyword evidence="1" id="KW-1133">Transmembrane helix</keyword>
<dbReference type="Proteomes" id="UP000029868">
    <property type="component" value="Unassembled WGS sequence"/>
</dbReference>
<name>A0A099KKY1_COLPS</name>
<gene>
    <name evidence="2" type="ORF">GAB14E_0594</name>
</gene>
<accession>A0A099KKY1</accession>
<keyword evidence="1" id="KW-0812">Transmembrane</keyword>
<comment type="caution">
    <text evidence="2">The sequence shown here is derived from an EMBL/GenBank/DDBJ whole genome shotgun (WGS) entry which is preliminary data.</text>
</comment>
<evidence type="ECO:0000313" key="3">
    <source>
        <dbReference type="Proteomes" id="UP000029868"/>
    </source>
</evidence>
<feature type="transmembrane region" description="Helical" evidence="1">
    <location>
        <begin position="29"/>
        <end position="50"/>
    </location>
</feature>
<protein>
    <recommendedName>
        <fullName evidence="4">Preprotein translocase subunit SecE</fullName>
    </recommendedName>
</protein>
<dbReference type="RefSeq" id="WP_197061230.1">
    <property type="nucleotide sequence ID" value="NZ_JQEC01000044.1"/>
</dbReference>
<reference evidence="2 3" key="1">
    <citation type="submission" date="2014-08" db="EMBL/GenBank/DDBJ databases">
        <title>Genomic and Phenotypic Diversity of Colwellia psychrerythraea strains from Disparate Marine Basins.</title>
        <authorList>
            <person name="Techtmann S.M."/>
            <person name="Stelling S.C."/>
            <person name="Utturkar S.M."/>
            <person name="Alshibli N."/>
            <person name="Harris A."/>
            <person name="Brown S.D."/>
            <person name="Hazen T.C."/>
        </authorList>
    </citation>
    <scope>NUCLEOTIDE SEQUENCE [LARGE SCALE GENOMIC DNA]</scope>
    <source>
        <strain evidence="2 3">GAB14E</strain>
    </source>
</reference>